<dbReference type="EMBL" id="VSSQ01004289">
    <property type="protein sequence ID" value="MPM24556.1"/>
    <property type="molecule type" value="Genomic_DNA"/>
</dbReference>
<dbReference type="AlphaFoldDB" id="A0A644Y7L2"/>
<evidence type="ECO:0000256" key="2">
    <source>
        <dbReference type="SAM" id="Phobius"/>
    </source>
</evidence>
<dbReference type="Gene3D" id="3.40.190.10">
    <property type="entry name" value="Periplasmic binding protein-like II"/>
    <property type="match status" value="2"/>
</dbReference>
<dbReference type="PIRSF" id="PIRSF002825">
    <property type="entry name" value="CfbpA"/>
    <property type="match status" value="1"/>
</dbReference>
<evidence type="ECO:0000313" key="3">
    <source>
        <dbReference type="EMBL" id="MPM24556.1"/>
    </source>
</evidence>
<keyword evidence="2" id="KW-1133">Transmembrane helix</keyword>
<gene>
    <name evidence="3" type="ORF">SDC9_71039</name>
</gene>
<feature type="transmembrane region" description="Helical" evidence="2">
    <location>
        <begin position="7"/>
        <end position="29"/>
    </location>
</feature>
<keyword evidence="2" id="KW-0812">Transmembrane</keyword>
<dbReference type="Pfam" id="PF13343">
    <property type="entry name" value="SBP_bac_6"/>
    <property type="match status" value="1"/>
</dbReference>
<organism evidence="3">
    <name type="scientific">bioreactor metagenome</name>
    <dbReference type="NCBI Taxonomy" id="1076179"/>
    <lineage>
        <taxon>unclassified sequences</taxon>
        <taxon>metagenomes</taxon>
        <taxon>ecological metagenomes</taxon>
    </lineage>
</organism>
<protein>
    <submittedName>
        <fullName evidence="3">Uncharacterized protein</fullName>
    </submittedName>
</protein>
<keyword evidence="2" id="KW-0472">Membrane</keyword>
<dbReference type="GO" id="GO:0030976">
    <property type="term" value="F:thiamine pyrophosphate binding"/>
    <property type="evidence" value="ECO:0007669"/>
    <property type="project" value="TreeGrafter"/>
</dbReference>
<proteinExistence type="predicted"/>
<dbReference type="GO" id="GO:0030288">
    <property type="term" value="C:outer membrane-bounded periplasmic space"/>
    <property type="evidence" value="ECO:0007669"/>
    <property type="project" value="TreeGrafter"/>
</dbReference>
<sequence>MRRYLPILLMSFFILIIILAGSIYLPGYADEKKTESMKNITVYTTLPVEQVAVLAQEYEKYQSVRINIVPLTENDLILKLKTESISPRADVILATKTVLEQAKKNNLLEQLTSEQLDIIPKRFKDENNYWYGLWYDPVIFVVNKDIQKISPQIPTNWNDLSKDNKLRIVITDFLAAEASANLFYTLTSVNGETQTLAFLKKLHPQVVQYSKFLATPVRMVGMGEADIAIAVQSEATRYINDSFPIKIVYPADGTAYLLTGAGLVSRSVHKSEVKTFIDWLMQNNAQNVLQKSKFYYVPTNPELPEYKEFNQKNIELLENKDIVTLEQKHRLLDKWVQTVRISSK</sequence>
<dbReference type="SUPFAM" id="SSF53850">
    <property type="entry name" value="Periplasmic binding protein-like II"/>
    <property type="match status" value="1"/>
</dbReference>
<dbReference type="InterPro" id="IPR026045">
    <property type="entry name" value="Ferric-bd"/>
</dbReference>
<evidence type="ECO:0000256" key="1">
    <source>
        <dbReference type="ARBA" id="ARBA00022729"/>
    </source>
</evidence>
<keyword evidence="1" id="KW-0732">Signal</keyword>
<reference evidence="3" key="1">
    <citation type="submission" date="2019-08" db="EMBL/GenBank/DDBJ databases">
        <authorList>
            <person name="Kucharzyk K."/>
            <person name="Murdoch R.W."/>
            <person name="Higgins S."/>
            <person name="Loffler F."/>
        </authorList>
    </citation>
    <scope>NUCLEOTIDE SEQUENCE</scope>
</reference>
<dbReference type="GO" id="GO:0030975">
    <property type="term" value="F:thiamine binding"/>
    <property type="evidence" value="ECO:0007669"/>
    <property type="project" value="TreeGrafter"/>
</dbReference>
<accession>A0A644Y7L2</accession>
<comment type="caution">
    <text evidence="3">The sequence shown here is derived from an EMBL/GenBank/DDBJ whole genome shotgun (WGS) entry which is preliminary data.</text>
</comment>
<dbReference type="GO" id="GO:0015888">
    <property type="term" value="P:thiamine transport"/>
    <property type="evidence" value="ECO:0007669"/>
    <property type="project" value="TreeGrafter"/>
</dbReference>
<dbReference type="PANTHER" id="PTHR30006:SF2">
    <property type="entry name" value="ABC TRANSPORTER SUBSTRATE-BINDING PROTEIN"/>
    <property type="match status" value="1"/>
</dbReference>
<name>A0A644Y7L2_9ZZZZ</name>
<dbReference type="PANTHER" id="PTHR30006">
    <property type="entry name" value="THIAMINE-BINDING PERIPLASMIC PROTEIN-RELATED"/>
    <property type="match status" value="1"/>
</dbReference>